<dbReference type="InterPro" id="IPR013022">
    <property type="entry name" value="Xyl_isomerase-like_TIM-brl"/>
</dbReference>
<dbReference type="Proteomes" id="UP001324380">
    <property type="component" value="Chromosome"/>
</dbReference>
<sequence>MKVLFFCPMWGLADMPVPQMLHKIKNAGYDGIEFGFTPDYMHKEEFIELAAALGLLIIGQQCFAVGSDFKAYRSSFRKNIEWLISFNPLLINSHTGRDFYNFNQNRELIQIAAEAELASGVKILHETHRGRFAFHPLQCIQYLDGFPGLGFTADFSHFCTVCESYLEDQALALSQIRERCFHIHARVGHPQGPQVIDPRLPEYSAALQVHLNWWDNIFEIRKNSNAATLSITPEFGPVPYMPASPFTGQPLASQWEINHYMMQFLRRRYNDN</sequence>
<dbReference type="RefSeq" id="WP_321562001.1">
    <property type="nucleotide sequence ID" value="NZ_CP139558.1"/>
</dbReference>
<reference evidence="2 3" key="1">
    <citation type="submission" date="2023-11" db="EMBL/GenBank/DDBJ databases">
        <title>Analysis of the Genomes of Mucilaginibacter gossypii cycad 4 and M. sabulilitoris SNA2: microbes with the potential for plant growth promotion.</title>
        <authorList>
            <person name="Hirsch A.M."/>
            <person name="Humm E."/>
            <person name="Rubbi M."/>
            <person name="Del Vecchio G."/>
            <person name="Ha S.M."/>
            <person name="Pellegrini M."/>
            <person name="Gunsalus R.P."/>
        </authorList>
    </citation>
    <scope>NUCLEOTIDE SEQUENCE [LARGE SCALE GENOMIC DNA]</scope>
    <source>
        <strain evidence="2 3">SNA2</strain>
    </source>
</reference>
<keyword evidence="3" id="KW-1185">Reference proteome</keyword>
<evidence type="ECO:0000313" key="3">
    <source>
        <dbReference type="Proteomes" id="UP001324380"/>
    </source>
</evidence>
<dbReference type="Pfam" id="PF01261">
    <property type="entry name" value="AP_endonuc_2"/>
    <property type="match status" value="1"/>
</dbReference>
<organism evidence="2 3">
    <name type="scientific">Mucilaginibacter sabulilitoris</name>
    <dbReference type="NCBI Taxonomy" id="1173583"/>
    <lineage>
        <taxon>Bacteria</taxon>
        <taxon>Pseudomonadati</taxon>
        <taxon>Bacteroidota</taxon>
        <taxon>Sphingobacteriia</taxon>
        <taxon>Sphingobacteriales</taxon>
        <taxon>Sphingobacteriaceae</taxon>
        <taxon>Mucilaginibacter</taxon>
    </lineage>
</organism>
<dbReference type="EMBL" id="CP139558">
    <property type="protein sequence ID" value="WPU92841.1"/>
    <property type="molecule type" value="Genomic_DNA"/>
</dbReference>
<proteinExistence type="predicted"/>
<evidence type="ECO:0000259" key="1">
    <source>
        <dbReference type="Pfam" id="PF01261"/>
    </source>
</evidence>
<evidence type="ECO:0000313" key="2">
    <source>
        <dbReference type="EMBL" id="WPU92841.1"/>
    </source>
</evidence>
<protein>
    <submittedName>
        <fullName evidence="2">TIM barrel protein</fullName>
    </submittedName>
</protein>
<dbReference type="SUPFAM" id="SSF51658">
    <property type="entry name" value="Xylose isomerase-like"/>
    <property type="match status" value="1"/>
</dbReference>
<dbReference type="Gene3D" id="3.20.20.150">
    <property type="entry name" value="Divalent-metal-dependent TIM barrel enzymes"/>
    <property type="match status" value="1"/>
</dbReference>
<feature type="domain" description="Xylose isomerase-like TIM barrel" evidence="1">
    <location>
        <begin position="22"/>
        <end position="185"/>
    </location>
</feature>
<accession>A0ABZ0TJH9</accession>
<gene>
    <name evidence="2" type="ORF">SNE25_26305</name>
</gene>
<name>A0ABZ0TJH9_9SPHI</name>
<dbReference type="InterPro" id="IPR036237">
    <property type="entry name" value="Xyl_isomerase-like_sf"/>
</dbReference>